<dbReference type="SUPFAM" id="SSF51735">
    <property type="entry name" value="NAD(P)-binding Rossmann-fold domains"/>
    <property type="match status" value="1"/>
</dbReference>
<dbReference type="Proteomes" id="UP000547976">
    <property type="component" value="Unassembled WGS sequence"/>
</dbReference>
<evidence type="ECO:0000313" key="3">
    <source>
        <dbReference type="EMBL" id="KAF5612279.1"/>
    </source>
</evidence>
<organism evidence="3 4">
    <name type="scientific">Gibberella subglutinans</name>
    <name type="common">Fusarium subglutinans</name>
    <dbReference type="NCBI Taxonomy" id="42677"/>
    <lineage>
        <taxon>Eukaryota</taxon>
        <taxon>Fungi</taxon>
        <taxon>Dikarya</taxon>
        <taxon>Ascomycota</taxon>
        <taxon>Pezizomycotina</taxon>
        <taxon>Sordariomycetes</taxon>
        <taxon>Hypocreomycetidae</taxon>
        <taxon>Hypocreales</taxon>
        <taxon>Nectriaceae</taxon>
        <taxon>Fusarium</taxon>
        <taxon>Fusarium fujikuroi species complex</taxon>
    </lineage>
</organism>
<dbReference type="GeneID" id="59313999"/>
<evidence type="ECO:0000259" key="2">
    <source>
        <dbReference type="Pfam" id="PF13460"/>
    </source>
</evidence>
<accession>A0A8H5QBP3</accession>
<dbReference type="InterPro" id="IPR036412">
    <property type="entry name" value="HAD-like_sf"/>
</dbReference>
<dbReference type="PRINTS" id="PR00413">
    <property type="entry name" value="HADHALOGNASE"/>
</dbReference>
<dbReference type="Gene3D" id="3.40.50.1000">
    <property type="entry name" value="HAD superfamily/HAD-like"/>
    <property type="match status" value="1"/>
</dbReference>
<protein>
    <submittedName>
        <fullName evidence="3">Haloacid dehalogenase type II</fullName>
    </submittedName>
</protein>
<dbReference type="Gene3D" id="3.40.50.720">
    <property type="entry name" value="NAD(P)-binding Rossmann-like Domain"/>
    <property type="match status" value="1"/>
</dbReference>
<gene>
    <name evidence="3" type="ORF">FSUBG_1598</name>
</gene>
<dbReference type="InterPro" id="IPR051540">
    <property type="entry name" value="S-2-haloacid_dehalogenase"/>
</dbReference>
<dbReference type="RefSeq" id="XP_036542859.1">
    <property type="nucleotide sequence ID" value="XM_036679281.1"/>
</dbReference>
<dbReference type="InterPro" id="IPR023214">
    <property type="entry name" value="HAD_sf"/>
</dbReference>
<dbReference type="EMBL" id="JAAOAV010000009">
    <property type="protein sequence ID" value="KAF5612279.1"/>
    <property type="molecule type" value="Genomic_DNA"/>
</dbReference>
<dbReference type="SUPFAM" id="SSF56784">
    <property type="entry name" value="HAD-like"/>
    <property type="match status" value="1"/>
</dbReference>
<proteinExistence type="predicted"/>
<dbReference type="AlphaFoldDB" id="A0A8H5QBP3"/>
<dbReference type="InterPro" id="IPR006439">
    <property type="entry name" value="HAD-SF_hydro_IA"/>
</dbReference>
<keyword evidence="4" id="KW-1185">Reference proteome</keyword>
<dbReference type="PANTHER" id="PTHR43316:SF9">
    <property type="entry name" value="ACID DEHALOGENASE, PUTATIVE (AFU_ORTHOLOGUE AFUA_6G14460)-RELATED"/>
    <property type="match status" value="1"/>
</dbReference>
<dbReference type="PANTHER" id="PTHR43316">
    <property type="entry name" value="HYDROLASE, HALOACID DELAHOGENASE-RELATED"/>
    <property type="match status" value="1"/>
</dbReference>
<keyword evidence="1" id="KW-0378">Hydrolase</keyword>
<feature type="domain" description="NAD(P)-binding" evidence="2">
    <location>
        <begin position="10"/>
        <end position="216"/>
    </location>
</feature>
<evidence type="ECO:0000256" key="1">
    <source>
        <dbReference type="ARBA" id="ARBA00022801"/>
    </source>
</evidence>
<dbReference type="InterPro" id="IPR036291">
    <property type="entry name" value="NAD(P)-bd_dom_sf"/>
</dbReference>
<dbReference type="GO" id="GO:0016791">
    <property type="term" value="F:phosphatase activity"/>
    <property type="evidence" value="ECO:0007669"/>
    <property type="project" value="UniProtKB-ARBA"/>
</dbReference>
<dbReference type="OrthoDB" id="10254221at2759"/>
<name>A0A8H5QBP3_GIBSU</name>
<dbReference type="Pfam" id="PF13460">
    <property type="entry name" value="NAD_binding_10"/>
    <property type="match status" value="1"/>
</dbReference>
<dbReference type="Pfam" id="PF00702">
    <property type="entry name" value="Hydrolase"/>
    <property type="match status" value="1"/>
</dbReference>
<sequence length="534" mass="59632">MAPLTVLVLGGTGPAGICLLRELLYRKNKVVAYARSPQKIPSDLSSDPLLETVKGDLTDKAALDTAVAKVNVVISLLGPLITDRTSPPNAIPDFYKDSLFPAMRRHGVKRIFAMGTLTITRKEDAFTILQPSINFMVRTAFSNAYRAITTIGKTFENEAKDLDWTQFRISAIPGEPDKESWMKDREDGKVFVGYVGQKGYTYSIPRSLLTRWLVDSAESGLPDWIRKAPAVAKLSEFAASAEGFGLDVRGQKEIVISSTTPLQIESLFASQPTALKMSYPDLTTFKALSFDCYGTLIDQESGMIRGLQPIISRLPSESDYKKNPVLLIQRFHELTQVIEEGQPTLRYGNIVSRSFKSLANELNISVPEEEMNHLESLPGTWLPFPDTIPGLQILKKHYKLIILTNMDKDNAASTLKYLQPAEFDKVYTAEDIGSYKPAKANFDYLFDHLKSDLSVDKDRGELLHVARSLTADHVPAKRFGLRSVWISRGGEKKEGTGVGGDYERLKEDVAFEWRFDSIGKFAEEVERQFAEKTV</sequence>
<evidence type="ECO:0000313" key="4">
    <source>
        <dbReference type="Proteomes" id="UP000547976"/>
    </source>
</evidence>
<reference evidence="3 4" key="1">
    <citation type="submission" date="2020-05" db="EMBL/GenBank/DDBJ databases">
        <title>Identification and distribution of gene clusters putatively required for synthesis of sphingolipid metabolism inhibitors in phylogenetically diverse species of the filamentous fungus Fusarium.</title>
        <authorList>
            <person name="Kim H.-S."/>
            <person name="Busman M."/>
            <person name="Brown D.W."/>
            <person name="Divon H."/>
            <person name="Uhlig S."/>
            <person name="Proctor R.H."/>
        </authorList>
    </citation>
    <scope>NUCLEOTIDE SEQUENCE [LARGE SCALE GENOMIC DNA]</scope>
    <source>
        <strain evidence="3 4">NRRL 66333</strain>
    </source>
</reference>
<comment type="caution">
    <text evidence="3">The sequence shown here is derived from an EMBL/GenBank/DDBJ whole genome shotgun (WGS) entry which is preliminary data.</text>
</comment>
<dbReference type="Gene3D" id="1.10.150.750">
    <property type="match status" value="1"/>
</dbReference>
<dbReference type="InterPro" id="IPR016040">
    <property type="entry name" value="NAD(P)-bd_dom"/>
</dbReference>